<keyword evidence="2" id="KW-1185">Reference proteome</keyword>
<evidence type="ECO:0000313" key="1">
    <source>
        <dbReference type="EMBL" id="KAF6428868.1"/>
    </source>
</evidence>
<organism evidence="1 2">
    <name type="scientific">Molossus molossus</name>
    <name type="common">Pallas' mastiff bat</name>
    <name type="synonym">Vespertilio molossus</name>
    <dbReference type="NCBI Taxonomy" id="27622"/>
    <lineage>
        <taxon>Eukaryota</taxon>
        <taxon>Metazoa</taxon>
        <taxon>Chordata</taxon>
        <taxon>Craniata</taxon>
        <taxon>Vertebrata</taxon>
        <taxon>Euteleostomi</taxon>
        <taxon>Mammalia</taxon>
        <taxon>Eutheria</taxon>
        <taxon>Laurasiatheria</taxon>
        <taxon>Chiroptera</taxon>
        <taxon>Yangochiroptera</taxon>
        <taxon>Molossidae</taxon>
        <taxon>Molossus</taxon>
    </lineage>
</organism>
<dbReference type="AlphaFoldDB" id="A0A7J8E068"/>
<gene>
    <name evidence="1" type="ORF">HJG59_000374</name>
</gene>
<sequence length="60" mass="5963">MSSPTGLSIVLACLDTSGMPVSARVTILVKPPTTPGPATVLSSALLNLGTASCCHLSRAP</sequence>
<proteinExistence type="predicted"/>
<protein>
    <submittedName>
        <fullName evidence="1">Adhesion G protein-coupled receptor F3</fullName>
    </submittedName>
</protein>
<accession>A0A7J8E068</accession>
<comment type="caution">
    <text evidence="1">The sequence shown here is derived from an EMBL/GenBank/DDBJ whole genome shotgun (WGS) entry which is preliminary data.</text>
</comment>
<dbReference type="EMBL" id="JACASF010000015">
    <property type="protein sequence ID" value="KAF6428868.1"/>
    <property type="molecule type" value="Genomic_DNA"/>
</dbReference>
<evidence type="ECO:0000313" key="2">
    <source>
        <dbReference type="Proteomes" id="UP000550707"/>
    </source>
</evidence>
<name>A0A7J8E068_MOLMO</name>
<dbReference type="Proteomes" id="UP000550707">
    <property type="component" value="Unassembled WGS sequence"/>
</dbReference>
<reference evidence="1 2" key="1">
    <citation type="journal article" date="2020" name="Nature">
        <title>Six reference-quality genomes reveal evolution of bat adaptations.</title>
        <authorList>
            <person name="Jebb D."/>
            <person name="Huang Z."/>
            <person name="Pippel M."/>
            <person name="Hughes G.M."/>
            <person name="Lavrichenko K."/>
            <person name="Devanna P."/>
            <person name="Winkler S."/>
            <person name="Jermiin L.S."/>
            <person name="Skirmuntt E.C."/>
            <person name="Katzourakis A."/>
            <person name="Burkitt-Gray L."/>
            <person name="Ray D.A."/>
            <person name="Sullivan K.A.M."/>
            <person name="Roscito J.G."/>
            <person name="Kirilenko B.M."/>
            <person name="Davalos L.M."/>
            <person name="Corthals A.P."/>
            <person name="Power M.L."/>
            <person name="Jones G."/>
            <person name="Ransome R.D."/>
            <person name="Dechmann D.K.N."/>
            <person name="Locatelli A.G."/>
            <person name="Puechmaille S.J."/>
            <person name="Fedrigo O."/>
            <person name="Jarvis E.D."/>
            <person name="Hiller M."/>
            <person name="Vernes S.C."/>
            <person name="Myers E.W."/>
            <person name="Teeling E.C."/>
        </authorList>
    </citation>
    <scope>NUCLEOTIDE SEQUENCE [LARGE SCALE GENOMIC DNA]</scope>
    <source>
        <strain evidence="1">MMolMol1</strain>
        <tissue evidence="1">Muscle</tissue>
    </source>
</reference>
<keyword evidence="1" id="KW-0675">Receptor</keyword>